<dbReference type="Gene3D" id="1.10.3300.10">
    <property type="entry name" value="Jann2411-like domain"/>
    <property type="match status" value="1"/>
</dbReference>
<dbReference type="RefSeq" id="WP_169560875.1">
    <property type="nucleotide sequence ID" value="NZ_BSNF01000006.1"/>
</dbReference>
<comment type="caution">
    <text evidence="2">The sequence shown here is derived from an EMBL/GenBank/DDBJ whole genome shotgun (WGS) entry which is preliminary data.</text>
</comment>
<feature type="domain" description="Zinc finger CGNR" evidence="1">
    <location>
        <begin position="166"/>
        <end position="209"/>
    </location>
</feature>
<dbReference type="EMBL" id="BSNF01000006">
    <property type="protein sequence ID" value="GLQ06736.1"/>
    <property type="molecule type" value="Genomic_DNA"/>
</dbReference>
<dbReference type="PANTHER" id="PTHR35525">
    <property type="entry name" value="BLL6575 PROTEIN"/>
    <property type="match status" value="1"/>
</dbReference>
<dbReference type="Proteomes" id="UP001161409">
    <property type="component" value="Unassembled WGS sequence"/>
</dbReference>
<dbReference type="Pfam" id="PF11706">
    <property type="entry name" value="zf-CGNR"/>
    <property type="match status" value="1"/>
</dbReference>
<dbReference type="InterPro" id="IPR010852">
    <property type="entry name" value="ABATE"/>
</dbReference>
<gene>
    <name evidence="2" type="ORF">GCM10007924_19570</name>
</gene>
<reference evidence="2" key="1">
    <citation type="journal article" date="2014" name="Int. J. Syst. Evol. Microbiol.">
        <title>Complete genome of a new Firmicutes species belonging to the dominant human colonic microbiota ('Ruminococcus bicirculans') reveals two chromosomes and a selective capacity to utilize plant glucans.</title>
        <authorList>
            <consortium name="NISC Comparative Sequencing Program"/>
            <person name="Wegmann U."/>
            <person name="Louis P."/>
            <person name="Goesmann A."/>
            <person name="Henrissat B."/>
            <person name="Duncan S.H."/>
            <person name="Flint H.J."/>
        </authorList>
    </citation>
    <scope>NUCLEOTIDE SEQUENCE</scope>
    <source>
        <strain evidence="2">NBRC 103408</strain>
    </source>
</reference>
<sequence>MAKLNALAKAGVVNVEGFYTVGGRTAIDFANSSRRFGKDGEGLERLEELLTFLKSMGHLHEEEASTYHMYQFQNPDRCAAVMADLRSIRSRFIAVLGQMSSGWPMDPTFVGELNEKLEGFRTYLSLTPAEGGMELSTRLADDGPEQLMYPIIKDIAEFLASEDGSRVRQCASDHCELFFINNSRNGRRRWCSMSTCGNRAKVNAYLKRQEG</sequence>
<name>A0ABQ5U4R2_9PROT</name>
<proteinExistence type="predicted"/>
<organism evidence="2 3">
    <name type="scientific">Sneathiella chinensis</name>
    <dbReference type="NCBI Taxonomy" id="349750"/>
    <lineage>
        <taxon>Bacteria</taxon>
        <taxon>Pseudomonadati</taxon>
        <taxon>Pseudomonadota</taxon>
        <taxon>Alphaproteobacteria</taxon>
        <taxon>Sneathiellales</taxon>
        <taxon>Sneathiellaceae</taxon>
        <taxon>Sneathiella</taxon>
    </lineage>
</organism>
<reference evidence="2" key="2">
    <citation type="submission" date="2023-01" db="EMBL/GenBank/DDBJ databases">
        <title>Draft genome sequence of Sneathiella chinensis strain NBRC 103408.</title>
        <authorList>
            <person name="Sun Q."/>
            <person name="Mori K."/>
        </authorList>
    </citation>
    <scope>NUCLEOTIDE SEQUENCE</scope>
    <source>
        <strain evidence="2">NBRC 103408</strain>
    </source>
</reference>
<protein>
    <recommendedName>
        <fullName evidence="1">Zinc finger CGNR domain-containing protein</fullName>
    </recommendedName>
</protein>
<dbReference type="PANTHER" id="PTHR35525:SF3">
    <property type="entry name" value="BLL6575 PROTEIN"/>
    <property type="match status" value="1"/>
</dbReference>
<evidence type="ECO:0000313" key="2">
    <source>
        <dbReference type="EMBL" id="GLQ06736.1"/>
    </source>
</evidence>
<dbReference type="InterPro" id="IPR021005">
    <property type="entry name" value="Znf_CGNR"/>
</dbReference>
<keyword evidence="3" id="KW-1185">Reference proteome</keyword>
<accession>A0ABQ5U4R2</accession>
<dbReference type="SUPFAM" id="SSF160904">
    <property type="entry name" value="Jann2411-like"/>
    <property type="match status" value="1"/>
</dbReference>
<evidence type="ECO:0000313" key="3">
    <source>
        <dbReference type="Proteomes" id="UP001161409"/>
    </source>
</evidence>
<dbReference type="Pfam" id="PF07336">
    <property type="entry name" value="ABATE"/>
    <property type="match status" value="1"/>
</dbReference>
<dbReference type="InterPro" id="IPR023286">
    <property type="entry name" value="ABATE_dom_sf"/>
</dbReference>
<evidence type="ECO:0000259" key="1">
    <source>
        <dbReference type="Pfam" id="PF11706"/>
    </source>
</evidence>